<feature type="transmembrane region" description="Helical" evidence="7">
    <location>
        <begin position="323"/>
        <end position="344"/>
    </location>
</feature>
<dbReference type="Gene3D" id="1.20.1250.20">
    <property type="entry name" value="MFS general substrate transporter like domains"/>
    <property type="match status" value="1"/>
</dbReference>
<evidence type="ECO:0000256" key="5">
    <source>
        <dbReference type="ARBA" id="ARBA00022989"/>
    </source>
</evidence>
<dbReference type="InterPro" id="IPR036259">
    <property type="entry name" value="MFS_trans_sf"/>
</dbReference>
<comment type="subcellular location">
    <subcellularLocation>
        <location evidence="1">Cell membrane</location>
        <topology evidence="1">Multi-pass membrane protein</topology>
    </subcellularLocation>
</comment>
<sequence>MSTLGTNLYLLALPWYVYIVTGSKADLAIVGFAQSLPGLAGLVAGVFVDRWNKRRTMIVADLMRGALSLLIGLIAIWRLSFLWIVVIVLLLQLVGVFFGPAESVLLPLVVREENVPAAMGINQSGSATAQLAGQAGGGALLSALGAPVLFLANGISFFVSVVSLLFVRAPEPPRGGEPSNFLTDWKEGFAILGRSRMILLIVASALVANFGLAAFDIALTAWIRGPLRDSALWLGFIGAAFFVGIIVGGMLLGTVAKKVPLRAVVMSGLIIDGALISSVGAVRTNWWAIAILVLTGLAVGIMNGSIGAMAVQVVPDPLRGRVFGLLGTLSTMATPLGLAVYGALMVVVPLPVLFILMGVVSVLAGLAFLLPIRDDLNNMGTAEPSPPVAQ</sequence>
<evidence type="ECO:0000256" key="1">
    <source>
        <dbReference type="ARBA" id="ARBA00004651"/>
    </source>
</evidence>
<dbReference type="Proteomes" id="UP001139263">
    <property type="component" value="Unassembled WGS sequence"/>
</dbReference>
<accession>A0A9X1VBE1</accession>
<dbReference type="PROSITE" id="PS50850">
    <property type="entry name" value="MFS"/>
    <property type="match status" value="1"/>
</dbReference>
<comment type="caution">
    <text evidence="9">The sequence shown here is derived from an EMBL/GenBank/DDBJ whole genome shotgun (WGS) entry which is preliminary data.</text>
</comment>
<feature type="transmembrane region" description="Helical" evidence="7">
    <location>
        <begin position="231"/>
        <end position="252"/>
    </location>
</feature>
<dbReference type="GO" id="GO:0022857">
    <property type="term" value="F:transmembrane transporter activity"/>
    <property type="evidence" value="ECO:0007669"/>
    <property type="project" value="InterPro"/>
</dbReference>
<reference evidence="9" key="1">
    <citation type="submission" date="2022-03" db="EMBL/GenBank/DDBJ databases">
        <title>Draft Genome Sequence of Firmicute Strain S0AB, a Heterotrophic Iron/Sulfur-Oxidizing Extreme Acidophile.</title>
        <authorList>
            <person name="Vergara E."/>
            <person name="Pakostova E."/>
            <person name="Johnson D.B."/>
            <person name="Holmes D.S."/>
        </authorList>
    </citation>
    <scope>NUCLEOTIDE SEQUENCE</scope>
    <source>
        <strain evidence="9">S0AB</strain>
    </source>
</reference>
<keyword evidence="3" id="KW-1003">Cell membrane</keyword>
<evidence type="ECO:0000256" key="4">
    <source>
        <dbReference type="ARBA" id="ARBA00022692"/>
    </source>
</evidence>
<dbReference type="InterPro" id="IPR010290">
    <property type="entry name" value="TM_effector"/>
</dbReference>
<feature type="transmembrane region" description="Helical" evidence="7">
    <location>
        <begin position="286"/>
        <end position="311"/>
    </location>
</feature>
<feature type="transmembrane region" description="Helical" evidence="7">
    <location>
        <begin position="259"/>
        <end position="280"/>
    </location>
</feature>
<evidence type="ECO:0000256" key="6">
    <source>
        <dbReference type="ARBA" id="ARBA00023136"/>
    </source>
</evidence>
<keyword evidence="5 7" id="KW-1133">Transmembrane helix</keyword>
<feature type="domain" description="Major facilitator superfamily (MFS) profile" evidence="8">
    <location>
        <begin position="197"/>
        <end position="390"/>
    </location>
</feature>
<dbReference type="Pfam" id="PF05977">
    <property type="entry name" value="MFS_3"/>
    <property type="match status" value="1"/>
</dbReference>
<name>A0A9X1VBE1_9BACL</name>
<evidence type="ECO:0000256" key="7">
    <source>
        <dbReference type="SAM" id="Phobius"/>
    </source>
</evidence>
<feature type="transmembrane region" description="Helical" evidence="7">
    <location>
        <begin position="148"/>
        <end position="167"/>
    </location>
</feature>
<dbReference type="GO" id="GO:0005886">
    <property type="term" value="C:plasma membrane"/>
    <property type="evidence" value="ECO:0007669"/>
    <property type="project" value="UniProtKB-SubCell"/>
</dbReference>
<feature type="transmembrane region" description="Helical" evidence="7">
    <location>
        <begin position="27"/>
        <end position="48"/>
    </location>
</feature>
<evidence type="ECO:0000256" key="3">
    <source>
        <dbReference type="ARBA" id="ARBA00022475"/>
    </source>
</evidence>
<keyword evidence="10" id="KW-1185">Reference proteome</keyword>
<dbReference type="SUPFAM" id="SSF103473">
    <property type="entry name" value="MFS general substrate transporter"/>
    <property type="match status" value="1"/>
</dbReference>
<dbReference type="AlphaFoldDB" id="A0A9X1VBE1"/>
<gene>
    <name evidence="9" type="ORF">MM817_02932</name>
</gene>
<protein>
    <recommendedName>
        <fullName evidence="8">Major facilitator superfamily (MFS) profile domain-containing protein</fullName>
    </recommendedName>
</protein>
<feature type="transmembrane region" description="Helical" evidence="7">
    <location>
        <begin position="69"/>
        <end position="98"/>
    </location>
</feature>
<dbReference type="PANTHER" id="PTHR23513">
    <property type="entry name" value="INTEGRAL MEMBRANE EFFLUX PROTEIN-RELATED"/>
    <property type="match status" value="1"/>
</dbReference>
<proteinExistence type="predicted"/>
<dbReference type="EMBL" id="JALBUF010000019">
    <property type="protein sequence ID" value="MCI0184635.1"/>
    <property type="molecule type" value="Genomic_DNA"/>
</dbReference>
<keyword evidence="6 7" id="KW-0472">Membrane</keyword>
<dbReference type="InterPro" id="IPR020846">
    <property type="entry name" value="MFS_dom"/>
</dbReference>
<organism evidence="9 10">
    <name type="scientific">Sulfoacidibacillus ferrooxidans</name>
    <dbReference type="NCBI Taxonomy" id="2005001"/>
    <lineage>
        <taxon>Bacteria</taxon>
        <taxon>Bacillati</taxon>
        <taxon>Bacillota</taxon>
        <taxon>Bacilli</taxon>
        <taxon>Bacillales</taxon>
        <taxon>Alicyclobacillaceae</taxon>
        <taxon>Sulfoacidibacillus</taxon>
    </lineage>
</organism>
<dbReference type="CDD" id="cd06173">
    <property type="entry name" value="MFS_MefA_like"/>
    <property type="match status" value="1"/>
</dbReference>
<keyword evidence="4 7" id="KW-0812">Transmembrane</keyword>
<feature type="transmembrane region" description="Helical" evidence="7">
    <location>
        <begin position="198"/>
        <end position="219"/>
    </location>
</feature>
<evidence type="ECO:0000256" key="2">
    <source>
        <dbReference type="ARBA" id="ARBA00022448"/>
    </source>
</evidence>
<dbReference type="PANTHER" id="PTHR23513:SF6">
    <property type="entry name" value="MAJOR FACILITATOR SUPERFAMILY ASSOCIATED DOMAIN-CONTAINING PROTEIN"/>
    <property type="match status" value="1"/>
</dbReference>
<evidence type="ECO:0000259" key="8">
    <source>
        <dbReference type="PROSITE" id="PS50850"/>
    </source>
</evidence>
<keyword evidence="2" id="KW-0813">Transport</keyword>
<evidence type="ECO:0000313" key="10">
    <source>
        <dbReference type="Proteomes" id="UP001139263"/>
    </source>
</evidence>
<evidence type="ECO:0000313" key="9">
    <source>
        <dbReference type="EMBL" id="MCI0184635.1"/>
    </source>
</evidence>
<feature type="transmembrane region" description="Helical" evidence="7">
    <location>
        <begin position="350"/>
        <end position="370"/>
    </location>
</feature>